<evidence type="ECO:0000313" key="9">
    <source>
        <dbReference type="EMBL" id="GAB58863.1"/>
    </source>
</evidence>
<dbReference type="Pfam" id="PF20628">
    <property type="entry name" value="Dyp_perox_C"/>
    <property type="match status" value="1"/>
</dbReference>
<dbReference type="STRING" id="562729.RNAN_1851"/>
<keyword evidence="3" id="KW-0479">Metal-binding</keyword>
<dbReference type="NCBIfam" id="TIGR01413">
    <property type="entry name" value="Dyp_perox_fam"/>
    <property type="match status" value="1"/>
</dbReference>
<keyword evidence="10" id="KW-1185">Reference proteome</keyword>
<comment type="cofactor">
    <cofactor evidence="1">
        <name>heme b</name>
        <dbReference type="ChEBI" id="CHEBI:60344"/>
    </cofactor>
</comment>
<comment type="similarity">
    <text evidence="6">Belongs to the DyP-type peroxidase family.</text>
</comment>
<evidence type="ECO:0000256" key="1">
    <source>
        <dbReference type="ARBA" id="ARBA00001970"/>
    </source>
</evidence>
<proteinExistence type="inferred from homology"/>
<accession>I1DXT5</accession>
<keyword evidence="5" id="KW-0408">Iron</keyword>
<reference evidence="9 10" key="1">
    <citation type="journal article" date="2012" name="J. Bacteriol.">
        <title>Genome Sequence of the Protease-Producing Bacterium Rheinheimera nanhaiensis E407-8T, Isolated from Deep-Sea Sediment of the South China Sea.</title>
        <authorList>
            <person name="Zhang X.-Y."/>
            <person name="Zhang Y.-J."/>
            <person name="Qin Q.-L."/>
            <person name="Xie B.-B."/>
            <person name="Chen X.-L."/>
            <person name="Zhou B.-C."/>
            <person name="Zhang Y.-Z."/>
        </authorList>
    </citation>
    <scope>NUCLEOTIDE SEQUENCE [LARGE SCALE GENOMIC DNA]</scope>
    <source>
        <strain evidence="9 10">E407-8</strain>
    </source>
</reference>
<dbReference type="EMBL" id="BAFK01000008">
    <property type="protein sequence ID" value="GAB58863.1"/>
    <property type="molecule type" value="Genomic_DNA"/>
</dbReference>
<dbReference type="InterPro" id="IPR006314">
    <property type="entry name" value="Dyp_peroxidase"/>
</dbReference>
<name>I1DXT5_9GAMM</name>
<evidence type="ECO:0008006" key="11">
    <source>
        <dbReference type="Google" id="ProtNLM"/>
    </source>
</evidence>
<dbReference type="GO" id="GO:0005829">
    <property type="term" value="C:cytosol"/>
    <property type="evidence" value="ECO:0007669"/>
    <property type="project" value="TreeGrafter"/>
</dbReference>
<feature type="domain" description="Dyp-type peroxidase C-terminal" evidence="8">
    <location>
        <begin position="138"/>
        <end position="297"/>
    </location>
</feature>
<evidence type="ECO:0000256" key="5">
    <source>
        <dbReference type="ARBA" id="ARBA00023004"/>
    </source>
</evidence>
<dbReference type="Proteomes" id="UP000004374">
    <property type="component" value="Unassembled WGS sequence"/>
</dbReference>
<evidence type="ECO:0000259" key="7">
    <source>
        <dbReference type="Pfam" id="PF04261"/>
    </source>
</evidence>
<keyword evidence="2" id="KW-0575">Peroxidase</keyword>
<dbReference type="GO" id="GO:0020037">
    <property type="term" value="F:heme binding"/>
    <property type="evidence" value="ECO:0007669"/>
    <property type="project" value="InterPro"/>
</dbReference>
<evidence type="ECO:0000256" key="2">
    <source>
        <dbReference type="ARBA" id="ARBA00022559"/>
    </source>
</evidence>
<dbReference type="GO" id="GO:0004601">
    <property type="term" value="F:peroxidase activity"/>
    <property type="evidence" value="ECO:0007669"/>
    <property type="project" value="UniProtKB-KW"/>
</dbReference>
<dbReference type="RefSeq" id="WP_008220938.1">
    <property type="nucleotide sequence ID" value="NZ_BAFK01000008.1"/>
</dbReference>
<dbReference type="InterPro" id="IPR048327">
    <property type="entry name" value="Dyp_perox_N"/>
</dbReference>
<organism evidence="9 10">
    <name type="scientific">Rheinheimera nanhaiensis E407-8</name>
    <dbReference type="NCBI Taxonomy" id="562729"/>
    <lineage>
        <taxon>Bacteria</taxon>
        <taxon>Pseudomonadati</taxon>
        <taxon>Pseudomonadota</taxon>
        <taxon>Gammaproteobacteria</taxon>
        <taxon>Chromatiales</taxon>
        <taxon>Chromatiaceae</taxon>
        <taxon>Rheinheimera</taxon>
    </lineage>
</organism>
<dbReference type="InterPro" id="IPR048328">
    <property type="entry name" value="Dyp_perox_C"/>
</dbReference>
<evidence type="ECO:0000259" key="8">
    <source>
        <dbReference type="Pfam" id="PF20628"/>
    </source>
</evidence>
<protein>
    <recommendedName>
        <fullName evidence="11">Peroxidase</fullName>
    </recommendedName>
</protein>
<dbReference type="InterPro" id="IPR011008">
    <property type="entry name" value="Dimeric_a/b-barrel"/>
</dbReference>
<dbReference type="PANTHER" id="PTHR30521">
    <property type="entry name" value="DEFERROCHELATASE/PEROXIDASE"/>
    <property type="match status" value="1"/>
</dbReference>
<evidence type="ECO:0000256" key="3">
    <source>
        <dbReference type="ARBA" id="ARBA00022723"/>
    </source>
</evidence>
<evidence type="ECO:0000313" key="10">
    <source>
        <dbReference type="Proteomes" id="UP000004374"/>
    </source>
</evidence>
<comment type="caution">
    <text evidence="9">The sequence shown here is derived from an EMBL/GenBank/DDBJ whole genome shotgun (WGS) entry which is preliminary data.</text>
</comment>
<dbReference type="OrthoDB" id="3251355at2"/>
<evidence type="ECO:0000256" key="4">
    <source>
        <dbReference type="ARBA" id="ARBA00023002"/>
    </source>
</evidence>
<dbReference type="GO" id="GO:0046872">
    <property type="term" value="F:metal ion binding"/>
    <property type="evidence" value="ECO:0007669"/>
    <property type="project" value="UniProtKB-KW"/>
</dbReference>
<keyword evidence="4" id="KW-0560">Oxidoreductase</keyword>
<dbReference type="SUPFAM" id="SSF54909">
    <property type="entry name" value="Dimeric alpha+beta barrel"/>
    <property type="match status" value="1"/>
</dbReference>
<dbReference type="PROSITE" id="PS51404">
    <property type="entry name" value="DYP_PEROXIDASE"/>
    <property type="match status" value="1"/>
</dbReference>
<feature type="domain" description="Dyp-type peroxidase N-terminal" evidence="7">
    <location>
        <begin position="48"/>
        <end position="134"/>
    </location>
</feature>
<dbReference type="PANTHER" id="PTHR30521:SF0">
    <property type="entry name" value="DYP-TYPE PEROXIDASE FAMILY PROTEIN"/>
    <property type="match status" value="1"/>
</dbReference>
<evidence type="ECO:0000256" key="6">
    <source>
        <dbReference type="ARBA" id="ARBA00025737"/>
    </source>
</evidence>
<gene>
    <name evidence="9" type="ORF">RNAN_1851</name>
</gene>
<sequence>MAREQLGICAEANLHGSYLLLNALEGQEKALRYKLARIPQLFDRLADHFSEALLTGVVAVGSNYWDLLYPDARPALLHAFPAPQDDNIGLAAVPVDLLLQIRSDRLDVNVIVAQQVLQLLQGHVDVLDALQGFRYLDGRQLTGFIDTPYNAKARQKRQVALVDAARQPLFAGGSYLYFQQLGFNPTVWQRLSQSEQEAILGFEKVSGRLLADGRLTADSHAALMWQQDNDTAVLHQNMPFYQLKQQGLLQLQYAASAEALQQQLSRRLGLGNPAAGHDLLLNYHRFELSAVFFAPSISFLELAASGAA</sequence>
<dbReference type="AlphaFoldDB" id="I1DXT5"/>
<dbReference type="Pfam" id="PF04261">
    <property type="entry name" value="Dyp_perox_N"/>
    <property type="match status" value="1"/>
</dbReference>